<dbReference type="Gene3D" id="1.10.510.10">
    <property type="entry name" value="Transferase(Phosphotransferase) domain 1"/>
    <property type="match status" value="1"/>
</dbReference>
<proteinExistence type="inferred from homology"/>
<protein>
    <recommendedName>
        <fullName evidence="4">non-specific serine/threonine protein kinase</fullName>
        <ecNumber evidence="4">2.7.11.1</ecNumber>
    </recommendedName>
</protein>
<keyword evidence="6" id="KW-0723">Serine/threonine-protein kinase</keyword>
<dbReference type="PROSITE" id="PS50011">
    <property type="entry name" value="PROTEIN_KINASE_DOM"/>
    <property type="match status" value="1"/>
</dbReference>
<evidence type="ECO:0000256" key="16">
    <source>
        <dbReference type="ARBA" id="ARBA00022989"/>
    </source>
</evidence>
<dbReference type="FunFam" id="1.10.510.10:FF:000358">
    <property type="entry name" value="Putative leucine-rich repeat receptor-like serine/threonine-protein kinase"/>
    <property type="match status" value="1"/>
</dbReference>
<keyword evidence="19" id="KW-0325">Glycoprotein</keyword>
<dbReference type="InterPro" id="IPR017441">
    <property type="entry name" value="Protein_kinase_ATP_BS"/>
</dbReference>
<reference evidence="26 27" key="1">
    <citation type="submission" date="2024-11" db="EMBL/GenBank/DDBJ databases">
        <title>Chromosome-level genome assembly of Eucalyptus globulus Labill. provides insights into its genome evolution.</title>
        <authorList>
            <person name="Li X."/>
        </authorList>
    </citation>
    <scope>NUCLEOTIDE SEQUENCE [LARGE SCALE GENOMIC DNA]</scope>
    <source>
        <strain evidence="26">CL2024</strain>
        <tissue evidence="26">Fresh tender leaves</tissue>
    </source>
</reference>
<keyword evidence="11 24" id="KW-0732">Signal</keyword>
<dbReference type="PANTHER" id="PTHR27008">
    <property type="entry name" value="OS04G0122200 PROTEIN"/>
    <property type="match status" value="1"/>
</dbReference>
<evidence type="ECO:0000313" key="26">
    <source>
        <dbReference type="EMBL" id="KAL3726759.1"/>
    </source>
</evidence>
<dbReference type="PRINTS" id="PR00019">
    <property type="entry name" value="LEURICHRPT"/>
</dbReference>
<evidence type="ECO:0000256" key="6">
    <source>
        <dbReference type="ARBA" id="ARBA00022527"/>
    </source>
</evidence>
<evidence type="ECO:0000256" key="21">
    <source>
        <dbReference type="ARBA" id="ARBA00048679"/>
    </source>
</evidence>
<dbReference type="Pfam" id="PF08263">
    <property type="entry name" value="LRRNT_2"/>
    <property type="match status" value="1"/>
</dbReference>
<keyword evidence="13 22" id="KW-0547">Nucleotide-binding</keyword>
<dbReference type="Pfam" id="PF00560">
    <property type="entry name" value="LRR_1"/>
    <property type="match status" value="5"/>
</dbReference>
<dbReference type="GO" id="GO:0005524">
    <property type="term" value="F:ATP binding"/>
    <property type="evidence" value="ECO:0007669"/>
    <property type="project" value="UniProtKB-UniRule"/>
</dbReference>
<feature type="chain" id="PRO_5044800385" description="non-specific serine/threonine protein kinase" evidence="24">
    <location>
        <begin position="34"/>
        <end position="1021"/>
    </location>
</feature>
<evidence type="ECO:0000256" key="8">
    <source>
        <dbReference type="ARBA" id="ARBA00022614"/>
    </source>
</evidence>
<dbReference type="FunFam" id="3.80.10.10:FF:000095">
    <property type="entry name" value="LRR receptor-like serine/threonine-protein kinase GSO1"/>
    <property type="match status" value="1"/>
</dbReference>
<keyword evidence="17 23" id="KW-0472">Membrane</keyword>
<dbReference type="GO" id="GO:0004674">
    <property type="term" value="F:protein serine/threonine kinase activity"/>
    <property type="evidence" value="ECO:0007669"/>
    <property type="project" value="UniProtKB-KW"/>
</dbReference>
<evidence type="ECO:0000256" key="7">
    <source>
        <dbReference type="ARBA" id="ARBA00022553"/>
    </source>
</evidence>
<comment type="catalytic activity">
    <reaction evidence="20">
        <text>L-threonyl-[protein] + ATP = O-phospho-L-threonyl-[protein] + ADP + H(+)</text>
        <dbReference type="Rhea" id="RHEA:46608"/>
        <dbReference type="Rhea" id="RHEA-COMP:11060"/>
        <dbReference type="Rhea" id="RHEA-COMP:11605"/>
        <dbReference type="ChEBI" id="CHEBI:15378"/>
        <dbReference type="ChEBI" id="CHEBI:30013"/>
        <dbReference type="ChEBI" id="CHEBI:30616"/>
        <dbReference type="ChEBI" id="CHEBI:61977"/>
        <dbReference type="ChEBI" id="CHEBI:456216"/>
        <dbReference type="EC" id="2.7.11.1"/>
    </reaction>
</comment>
<dbReference type="InterPro" id="IPR032675">
    <property type="entry name" value="LRR_dom_sf"/>
</dbReference>
<dbReference type="PROSITE" id="PS00108">
    <property type="entry name" value="PROTEIN_KINASE_ST"/>
    <property type="match status" value="1"/>
</dbReference>
<dbReference type="Proteomes" id="UP001634007">
    <property type="component" value="Unassembled WGS sequence"/>
</dbReference>
<dbReference type="AlphaFoldDB" id="A0ABD3JKI5"/>
<keyword evidence="12" id="KW-0677">Repeat</keyword>
<feature type="signal peptide" evidence="24">
    <location>
        <begin position="1"/>
        <end position="33"/>
    </location>
</feature>
<dbReference type="InterPro" id="IPR013210">
    <property type="entry name" value="LRR_N_plant-typ"/>
</dbReference>
<dbReference type="InterPro" id="IPR001611">
    <property type="entry name" value="Leu-rich_rpt"/>
</dbReference>
<keyword evidence="10 23" id="KW-0812">Transmembrane</keyword>
<dbReference type="SUPFAM" id="SSF56112">
    <property type="entry name" value="Protein kinase-like (PK-like)"/>
    <property type="match status" value="1"/>
</dbReference>
<evidence type="ECO:0000256" key="2">
    <source>
        <dbReference type="ARBA" id="ARBA00004479"/>
    </source>
</evidence>
<evidence type="ECO:0000256" key="3">
    <source>
        <dbReference type="ARBA" id="ARBA00008684"/>
    </source>
</evidence>
<organism evidence="26 27">
    <name type="scientific">Eucalyptus globulus</name>
    <name type="common">Tasmanian blue gum</name>
    <dbReference type="NCBI Taxonomy" id="34317"/>
    <lineage>
        <taxon>Eukaryota</taxon>
        <taxon>Viridiplantae</taxon>
        <taxon>Streptophyta</taxon>
        <taxon>Embryophyta</taxon>
        <taxon>Tracheophyta</taxon>
        <taxon>Spermatophyta</taxon>
        <taxon>Magnoliopsida</taxon>
        <taxon>eudicotyledons</taxon>
        <taxon>Gunneridae</taxon>
        <taxon>Pentapetalae</taxon>
        <taxon>rosids</taxon>
        <taxon>malvids</taxon>
        <taxon>Myrtales</taxon>
        <taxon>Myrtaceae</taxon>
        <taxon>Myrtoideae</taxon>
        <taxon>Eucalypteae</taxon>
        <taxon>Eucalyptus</taxon>
    </lineage>
</organism>
<feature type="binding site" evidence="22">
    <location>
        <position position="739"/>
    </location>
    <ligand>
        <name>ATP</name>
        <dbReference type="ChEBI" id="CHEBI:30616"/>
    </ligand>
</feature>
<dbReference type="Pfam" id="PF07714">
    <property type="entry name" value="PK_Tyr_Ser-Thr"/>
    <property type="match status" value="1"/>
</dbReference>
<dbReference type="Gene3D" id="3.80.10.10">
    <property type="entry name" value="Ribonuclease Inhibitor"/>
    <property type="match status" value="3"/>
</dbReference>
<comment type="subcellular location">
    <subcellularLocation>
        <location evidence="1">Cell membrane</location>
        <topology evidence="1">Single-pass membrane protein</topology>
    </subcellularLocation>
    <subcellularLocation>
        <location evidence="2">Membrane</location>
        <topology evidence="2">Single-pass type I membrane protein</topology>
    </subcellularLocation>
</comment>
<evidence type="ECO:0000256" key="12">
    <source>
        <dbReference type="ARBA" id="ARBA00022737"/>
    </source>
</evidence>
<comment type="caution">
    <text evidence="26">The sequence shown here is derived from an EMBL/GenBank/DDBJ whole genome shotgun (WGS) entry which is preliminary data.</text>
</comment>
<comment type="catalytic activity">
    <reaction evidence="21">
        <text>L-seryl-[protein] + ATP = O-phospho-L-seryl-[protein] + ADP + H(+)</text>
        <dbReference type="Rhea" id="RHEA:17989"/>
        <dbReference type="Rhea" id="RHEA-COMP:9863"/>
        <dbReference type="Rhea" id="RHEA-COMP:11604"/>
        <dbReference type="ChEBI" id="CHEBI:15378"/>
        <dbReference type="ChEBI" id="CHEBI:29999"/>
        <dbReference type="ChEBI" id="CHEBI:30616"/>
        <dbReference type="ChEBI" id="CHEBI:83421"/>
        <dbReference type="ChEBI" id="CHEBI:456216"/>
        <dbReference type="EC" id="2.7.11.1"/>
    </reaction>
</comment>
<evidence type="ECO:0000256" key="15">
    <source>
        <dbReference type="ARBA" id="ARBA00022840"/>
    </source>
</evidence>
<evidence type="ECO:0000256" key="19">
    <source>
        <dbReference type="ARBA" id="ARBA00023180"/>
    </source>
</evidence>
<keyword evidence="5" id="KW-1003">Cell membrane</keyword>
<keyword evidence="7" id="KW-0597">Phosphoprotein</keyword>
<dbReference type="FunFam" id="3.30.200.20:FF:000432">
    <property type="entry name" value="LRR receptor-like serine/threonine-protein kinase EFR"/>
    <property type="match status" value="1"/>
</dbReference>
<keyword evidence="18" id="KW-0675">Receptor</keyword>
<keyword evidence="27" id="KW-1185">Reference proteome</keyword>
<dbReference type="EC" id="2.7.11.1" evidence="4"/>
<dbReference type="PROSITE" id="PS00107">
    <property type="entry name" value="PROTEIN_KINASE_ATP"/>
    <property type="match status" value="1"/>
</dbReference>
<evidence type="ECO:0000256" key="4">
    <source>
        <dbReference type="ARBA" id="ARBA00012513"/>
    </source>
</evidence>
<dbReference type="InterPro" id="IPR001245">
    <property type="entry name" value="Ser-Thr/Tyr_kinase_cat_dom"/>
</dbReference>
<dbReference type="EMBL" id="JBJKBG010000008">
    <property type="protein sequence ID" value="KAL3726759.1"/>
    <property type="molecule type" value="Genomic_DNA"/>
</dbReference>
<dbReference type="SMART" id="SM00369">
    <property type="entry name" value="LRR_TYP"/>
    <property type="match status" value="9"/>
</dbReference>
<evidence type="ECO:0000256" key="20">
    <source>
        <dbReference type="ARBA" id="ARBA00047899"/>
    </source>
</evidence>
<dbReference type="PANTHER" id="PTHR27008:SF610">
    <property type="entry name" value="SERINE-THREONINE_TYROSINE-PROTEIN KINASE CATALYTIC DOMAIN-CONTAINING PROTEIN"/>
    <property type="match status" value="1"/>
</dbReference>
<keyword evidence="15 22" id="KW-0067">ATP-binding</keyword>
<name>A0ABD3JKI5_EUCGL</name>
<dbReference type="InterPro" id="IPR000719">
    <property type="entry name" value="Prot_kinase_dom"/>
</dbReference>
<dbReference type="Gene3D" id="3.30.200.20">
    <property type="entry name" value="Phosphorylase Kinase, domain 1"/>
    <property type="match status" value="1"/>
</dbReference>
<evidence type="ECO:0000256" key="18">
    <source>
        <dbReference type="ARBA" id="ARBA00023170"/>
    </source>
</evidence>
<evidence type="ECO:0000313" key="27">
    <source>
        <dbReference type="Proteomes" id="UP001634007"/>
    </source>
</evidence>
<dbReference type="InterPro" id="IPR003591">
    <property type="entry name" value="Leu-rich_rpt_typical-subtyp"/>
</dbReference>
<evidence type="ECO:0000256" key="22">
    <source>
        <dbReference type="PROSITE-ProRule" id="PRU10141"/>
    </source>
</evidence>
<dbReference type="InterPro" id="IPR051809">
    <property type="entry name" value="Plant_receptor-like_S/T_kinase"/>
</dbReference>
<keyword evidence="16 23" id="KW-1133">Transmembrane helix</keyword>
<keyword evidence="9" id="KW-0808">Transferase</keyword>
<evidence type="ECO:0000256" key="1">
    <source>
        <dbReference type="ARBA" id="ARBA00004162"/>
    </source>
</evidence>
<comment type="similarity">
    <text evidence="3">Belongs to the protein kinase superfamily. Ser/Thr protein kinase family.</text>
</comment>
<dbReference type="FunFam" id="3.80.10.10:FF:000288">
    <property type="entry name" value="LRR receptor-like serine/threonine-protein kinase EFR"/>
    <property type="match status" value="1"/>
</dbReference>
<dbReference type="SUPFAM" id="SSF52058">
    <property type="entry name" value="L domain-like"/>
    <property type="match status" value="2"/>
</dbReference>
<evidence type="ECO:0000256" key="23">
    <source>
        <dbReference type="SAM" id="Phobius"/>
    </source>
</evidence>
<feature type="domain" description="Protein kinase" evidence="25">
    <location>
        <begin position="710"/>
        <end position="1010"/>
    </location>
</feature>
<sequence>MEPPNLSFLEFSSSCRLFFTCVVLLPCISQVLSANNMTDKLALLAFKAAITTDPFGALNSWNHTTNHCRWHGVTCGRLHHRVIGLDLQALKLSGSISPHIGNLSFLRILTLINNSFHHEIPQQVSQLHSLRVLRLSLNTLEGEIPRNLSSCTHLTWLGLAYNRLVGEIPIRFGSLAELQLLALGKNYLTGTIPSSIGNMSLLEKLGLSWNEVGGKIPQALGKLTKLKLLQLGFTRLSGTIPPSIFNLSSMQEFLIQGNQIGGNLPTNIGFALPNIETFAISNNRFTGVIPQSMSNATNLRLLQVSKNKLSGKMPPLDRLNNLEILLVAYNYLGSGGYSDSTFFCSLANATTLRVLEMQDNSFGGTLPKCLGNFSITLLNLQLEENLLFGTIPRTIGNLVNLGRLFLHHNRFSGTLPSILGNLHYLVEMKLSYNKFFGAIPSSLGNLVKLARLYLDHNNFHGYISSHLSECRSLVELDLSSNNLNGTIPPELIGLSSLTILLNLSRNHLTGVLPEEVGKLNLLAQLDVSRNMLDGDIPASLGSCVGLEVLKMQENSFRGSIPSSISMLRNVKEIDLSHNNLSGQIPEFFDAFHFLEILNLSYNNFEGTLPTIGIFNNVSTTFVSGNDKLCARMPEFHLPKCSYKNSSRKPIAKWKLTILIFFGVLGTALVLALVYFRWLKKKKRTEPASNSKDDSSLSLSYGTLLKATNGFSSSNLIGVGGFGSVYKGVLEENGTVIAIKVLNLMLHGAVKSFITECEALRNVRHRNLLKVLTICSSTDYRGNEFKALVYEFMVNGNLEDWLHPSPSPTNVDGNAQKLSLIQRINISIDVASALDYLHNHLQSPVIHCDLKPSNVLLDAEMIGHVGDFGLAKVVIESTDDTKARKSSTGVRGTVGYAAPEYGMESVASREGDVYSYGILLLEMFTGVSPTNEMFRENFNLHKFVKEALPKQHLEITDPLLLQEIGGYMGTGRGDAARECLEMVYRVGVACSVQARRERMNIAKVAAQLHFIKDKLHAAGFQG</sequence>
<evidence type="ECO:0000256" key="11">
    <source>
        <dbReference type="ARBA" id="ARBA00022729"/>
    </source>
</evidence>
<evidence type="ECO:0000256" key="9">
    <source>
        <dbReference type="ARBA" id="ARBA00022679"/>
    </source>
</evidence>
<evidence type="ECO:0000256" key="10">
    <source>
        <dbReference type="ARBA" id="ARBA00022692"/>
    </source>
</evidence>
<keyword evidence="8" id="KW-0433">Leucine-rich repeat</keyword>
<evidence type="ECO:0000256" key="24">
    <source>
        <dbReference type="SAM" id="SignalP"/>
    </source>
</evidence>
<keyword evidence="14" id="KW-0418">Kinase</keyword>
<evidence type="ECO:0000256" key="17">
    <source>
        <dbReference type="ARBA" id="ARBA00023136"/>
    </source>
</evidence>
<gene>
    <name evidence="26" type="ORF">ACJRO7_031627</name>
</gene>
<dbReference type="GO" id="GO:0005886">
    <property type="term" value="C:plasma membrane"/>
    <property type="evidence" value="ECO:0007669"/>
    <property type="project" value="UniProtKB-SubCell"/>
</dbReference>
<evidence type="ECO:0000259" key="25">
    <source>
        <dbReference type="PROSITE" id="PS50011"/>
    </source>
</evidence>
<dbReference type="InterPro" id="IPR008271">
    <property type="entry name" value="Ser/Thr_kinase_AS"/>
</dbReference>
<dbReference type="SMART" id="SM00220">
    <property type="entry name" value="S_TKc"/>
    <property type="match status" value="1"/>
</dbReference>
<evidence type="ECO:0000256" key="14">
    <source>
        <dbReference type="ARBA" id="ARBA00022777"/>
    </source>
</evidence>
<evidence type="ECO:0000256" key="5">
    <source>
        <dbReference type="ARBA" id="ARBA00022475"/>
    </source>
</evidence>
<dbReference type="InterPro" id="IPR011009">
    <property type="entry name" value="Kinase-like_dom_sf"/>
</dbReference>
<accession>A0ABD3JKI5</accession>
<feature type="transmembrane region" description="Helical" evidence="23">
    <location>
        <begin position="653"/>
        <end position="675"/>
    </location>
</feature>
<evidence type="ECO:0000256" key="13">
    <source>
        <dbReference type="ARBA" id="ARBA00022741"/>
    </source>
</evidence>